<accession>A0A1I8MU90</accession>
<dbReference type="GO" id="GO:0051301">
    <property type="term" value="P:cell division"/>
    <property type="evidence" value="ECO:0007669"/>
    <property type="project" value="UniProtKB-KW"/>
</dbReference>
<dbReference type="KEGG" id="mde:101892888"/>
<organism evidence="7">
    <name type="scientific">Musca domestica</name>
    <name type="common">House fly</name>
    <dbReference type="NCBI Taxonomy" id="7370"/>
    <lineage>
        <taxon>Eukaryota</taxon>
        <taxon>Metazoa</taxon>
        <taxon>Ecdysozoa</taxon>
        <taxon>Arthropoda</taxon>
        <taxon>Hexapoda</taxon>
        <taxon>Insecta</taxon>
        <taxon>Pterygota</taxon>
        <taxon>Neoptera</taxon>
        <taxon>Endopterygota</taxon>
        <taxon>Diptera</taxon>
        <taxon>Brachycera</taxon>
        <taxon>Muscomorpha</taxon>
        <taxon>Muscoidea</taxon>
        <taxon>Muscidae</taxon>
        <taxon>Musca</taxon>
    </lineage>
</organism>
<dbReference type="PANTHER" id="PTHR14728:SF2">
    <property type="entry name" value="PROTEIN AURORA BOREALIS"/>
    <property type="match status" value="1"/>
</dbReference>
<dbReference type="OrthoDB" id="10020858at2759"/>
<feature type="compositionally biased region" description="Polar residues" evidence="6">
    <location>
        <begin position="388"/>
        <end position="405"/>
    </location>
</feature>
<feature type="region of interest" description="Disordered" evidence="6">
    <location>
        <begin position="606"/>
        <end position="627"/>
    </location>
</feature>
<feature type="compositionally biased region" description="Low complexity" evidence="6">
    <location>
        <begin position="329"/>
        <end position="345"/>
    </location>
</feature>
<dbReference type="RefSeq" id="XP_011295634.2">
    <property type="nucleotide sequence ID" value="XM_011297332.3"/>
</dbReference>
<dbReference type="Pfam" id="PF15280">
    <property type="entry name" value="BORA_N"/>
    <property type="match status" value="1"/>
</dbReference>
<dbReference type="GO" id="GO:0007088">
    <property type="term" value="P:regulation of mitotic nuclear division"/>
    <property type="evidence" value="ECO:0007669"/>
    <property type="project" value="TreeGrafter"/>
</dbReference>
<dbReference type="PANTHER" id="PTHR14728">
    <property type="entry name" value="PROTEIN AURORA BOREALIS"/>
    <property type="match status" value="1"/>
</dbReference>
<dbReference type="AlphaFoldDB" id="A0A1I8MU90"/>
<gene>
    <name evidence="7" type="primary">101892888</name>
</gene>
<feature type="compositionally biased region" description="Polar residues" evidence="6">
    <location>
        <begin position="527"/>
        <end position="538"/>
    </location>
</feature>
<comment type="similarity">
    <text evidence="1">Belongs to the BORA family.</text>
</comment>
<dbReference type="GO" id="GO:0019901">
    <property type="term" value="F:protein kinase binding"/>
    <property type="evidence" value="ECO:0007669"/>
    <property type="project" value="TreeGrafter"/>
</dbReference>
<dbReference type="PRINTS" id="PR02038">
    <property type="entry name" value="AURORABORA"/>
</dbReference>
<dbReference type="EnsemblMetazoa" id="MDOA008501-RB">
    <property type="protein sequence ID" value="MDOA008501-PB"/>
    <property type="gene ID" value="MDOA008501"/>
</dbReference>
<evidence type="ECO:0000256" key="6">
    <source>
        <dbReference type="SAM" id="MobiDB-lite"/>
    </source>
</evidence>
<evidence type="ECO:0000256" key="3">
    <source>
        <dbReference type="ARBA" id="ARBA00022618"/>
    </source>
</evidence>
<dbReference type="GO" id="GO:0060236">
    <property type="term" value="P:regulation of mitotic spindle organization"/>
    <property type="evidence" value="ECO:0007669"/>
    <property type="project" value="TreeGrafter"/>
</dbReference>
<keyword evidence="5" id="KW-0131">Cell cycle</keyword>
<feature type="region of interest" description="Disordered" evidence="6">
    <location>
        <begin position="287"/>
        <end position="306"/>
    </location>
</feature>
<evidence type="ECO:0000256" key="2">
    <source>
        <dbReference type="ARBA" id="ARBA00020055"/>
    </source>
</evidence>
<dbReference type="VEuPathDB" id="VectorBase:MDOMA2_004835"/>
<feature type="compositionally biased region" description="Low complexity" evidence="6">
    <location>
        <begin position="502"/>
        <end position="515"/>
    </location>
</feature>
<reference evidence="7" key="1">
    <citation type="submission" date="2020-05" db="UniProtKB">
        <authorList>
            <consortium name="EnsemblMetazoa"/>
        </authorList>
    </citation>
    <scope>IDENTIFICATION</scope>
    <source>
        <strain evidence="7">Aabys</strain>
    </source>
</reference>
<dbReference type="STRING" id="7370.A0A1I8MU90"/>
<evidence type="ECO:0000256" key="5">
    <source>
        <dbReference type="ARBA" id="ARBA00023306"/>
    </source>
</evidence>
<evidence type="ECO:0000313" key="7">
    <source>
        <dbReference type="EnsemblMetazoa" id="MDOA008501-PA"/>
    </source>
</evidence>
<dbReference type="VEuPathDB" id="VectorBase:MDOA008501"/>
<keyword evidence="3" id="KW-0132">Cell division</keyword>
<evidence type="ECO:0000256" key="1">
    <source>
        <dbReference type="ARBA" id="ARBA00010963"/>
    </source>
</evidence>
<sequence>MEGNDHETPQKLKGHRFMMHYPPAASDECNKVTPKNKQFRKSINPRTPQGLSYSLGNCNTMMSSNSSNGLHSISMAVIQTPPAKRHQKIKNPFEAAWAERLHMPLIASPSLFQRPDTPQMSSTQCEWTIEEVSSLMPANVEPHETQFNDSPDPELEAKAQMAISSYFKDNQIVPSPVDCPLRSQRIVLHDVSGNTPISKPGRRIRDCASQTELTLPPILPPALEEVLKPYFQPHLAGANIELKKSRYAQRSLSSSIDAKDTSLRRKLFDIHNVLIWENEQQLMAKNNTSSAAASSGGQSNSSPHSLQSLQHTAIVGKLSDSLDKSSFGSLSPISASDDLSPSLPDKGSATKRKSRFNNFRSEIEELEQLSPIHPPVRRKPIEKLYRSQNMGNQSNDITNNTSQDTDNGKFTPERSSSPLASMITNNIGEFSSDSFNIKVSRLRVNSSKCSNKSNKERLTRVTGSKNSSNILQEVDVFMSHEETCEELLEYTGIDVEDMQISQVSAHSSTCSSSQSDTPRGKRRSASRKNLSQSFSANWLNDEGDENEDPKRDEQKLNRICQDLKKKNLNPAALQPTSSSSFGGVVHHTPINSSPKKSLTFYRTDSGFNEMSQNSSESQDGPGLSQQQTSMALAATDGEPMMVHCCSTPSTKQDKFELMI</sequence>
<name>A0A1I8MU90_MUSDO</name>
<protein>
    <recommendedName>
        <fullName evidence="2">Protein aurora borealis</fullName>
    </recommendedName>
</protein>
<proteinExistence type="inferred from homology"/>
<feature type="region of interest" description="Disordered" evidence="6">
    <location>
        <begin position="502"/>
        <end position="553"/>
    </location>
</feature>
<keyword evidence="4" id="KW-0498">Mitosis</keyword>
<feature type="region of interest" description="Disordered" evidence="6">
    <location>
        <begin position="388"/>
        <end position="419"/>
    </location>
</feature>
<dbReference type="GO" id="GO:0005737">
    <property type="term" value="C:cytoplasm"/>
    <property type="evidence" value="ECO:0007669"/>
    <property type="project" value="TreeGrafter"/>
</dbReference>
<dbReference type="eggNOG" id="ENOG502S85H">
    <property type="taxonomic scope" value="Eukaryota"/>
</dbReference>
<evidence type="ECO:0000256" key="4">
    <source>
        <dbReference type="ARBA" id="ARBA00022776"/>
    </source>
</evidence>
<feature type="region of interest" description="Disordered" evidence="6">
    <location>
        <begin position="326"/>
        <end position="353"/>
    </location>
</feature>
<dbReference type="InterPro" id="IPR023252">
    <property type="entry name" value="Aurora_borealis_protein"/>
</dbReference>
<feature type="compositionally biased region" description="Low complexity" evidence="6">
    <location>
        <begin position="287"/>
        <end position="302"/>
    </location>
</feature>
<dbReference type="GO" id="GO:0005634">
    <property type="term" value="C:nucleus"/>
    <property type="evidence" value="ECO:0007669"/>
    <property type="project" value="TreeGrafter"/>
</dbReference>
<dbReference type="EnsemblMetazoa" id="MDOA008501-RA">
    <property type="protein sequence ID" value="MDOA008501-PA"/>
    <property type="gene ID" value="MDOA008501"/>
</dbReference>